<dbReference type="SUPFAM" id="SSF88946">
    <property type="entry name" value="Sigma2 domain of RNA polymerase sigma factors"/>
    <property type="match status" value="1"/>
</dbReference>
<dbReference type="Gene3D" id="1.10.1740.10">
    <property type="match status" value="1"/>
</dbReference>
<dbReference type="GO" id="GO:0016987">
    <property type="term" value="F:sigma factor activity"/>
    <property type="evidence" value="ECO:0007669"/>
    <property type="project" value="UniProtKB-KW"/>
</dbReference>
<evidence type="ECO:0000256" key="2">
    <source>
        <dbReference type="ARBA" id="ARBA00023015"/>
    </source>
</evidence>
<evidence type="ECO:0000313" key="8">
    <source>
        <dbReference type="Proteomes" id="UP000177025"/>
    </source>
</evidence>
<dbReference type="AlphaFoldDB" id="A0A1F4U8K5"/>
<dbReference type="PANTHER" id="PTHR43133">
    <property type="entry name" value="RNA POLYMERASE ECF-TYPE SIGMA FACTO"/>
    <property type="match status" value="1"/>
</dbReference>
<dbReference type="Proteomes" id="UP000177025">
    <property type="component" value="Unassembled WGS sequence"/>
</dbReference>
<dbReference type="NCBIfam" id="TIGR02937">
    <property type="entry name" value="sigma70-ECF"/>
    <property type="match status" value="1"/>
</dbReference>
<evidence type="ECO:0000259" key="6">
    <source>
        <dbReference type="Pfam" id="PF08281"/>
    </source>
</evidence>
<dbReference type="SUPFAM" id="SSF88659">
    <property type="entry name" value="Sigma3 and sigma4 domains of RNA polymerase sigma factors"/>
    <property type="match status" value="1"/>
</dbReference>
<dbReference type="GO" id="GO:0003677">
    <property type="term" value="F:DNA binding"/>
    <property type="evidence" value="ECO:0007669"/>
    <property type="project" value="InterPro"/>
</dbReference>
<comment type="similarity">
    <text evidence="1">Belongs to the sigma-70 factor family. ECF subfamily.</text>
</comment>
<evidence type="ECO:0008006" key="9">
    <source>
        <dbReference type="Google" id="ProtNLM"/>
    </source>
</evidence>
<dbReference type="InterPro" id="IPR014284">
    <property type="entry name" value="RNA_pol_sigma-70_dom"/>
</dbReference>
<dbReference type="CDD" id="cd06171">
    <property type="entry name" value="Sigma70_r4"/>
    <property type="match status" value="1"/>
</dbReference>
<dbReference type="InterPro" id="IPR013325">
    <property type="entry name" value="RNA_pol_sigma_r2"/>
</dbReference>
<dbReference type="InterPro" id="IPR036388">
    <property type="entry name" value="WH-like_DNA-bd_sf"/>
</dbReference>
<accession>A0A1F4U8K5</accession>
<evidence type="ECO:0000256" key="4">
    <source>
        <dbReference type="ARBA" id="ARBA00023163"/>
    </source>
</evidence>
<evidence type="ECO:0000256" key="3">
    <source>
        <dbReference type="ARBA" id="ARBA00023082"/>
    </source>
</evidence>
<dbReference type="InterPro" id="IPR039425">
    <property type="entry name" value="RNA_pol_sigma-70-like"/>
</dbReference>
<dbReference type="Gene3D" id="1.10.10.10">
    <property type="entry name" value="Winged helix-like DNA-binding domain superfamily/Winged helix DNA-binding domain"/>
    <property type="match status" value="1"/>
</dbReference>
<dbReference type="InterPro" id="IPR007627">
    <property type="entry name" value="RNA_pol_sigma70_r2"/>
</dbReference>
<keyword evidence="3" id="KW-0731">Sigma factor</keyword>
<organism evidence="7 8">
    <name type="scientific">candidate division WOR-3 bacterium RBG_13_43_14</name>
    <dbReference type="NCBI Taxonomy" id="1802590"/>
    <lineage>
        <taxon>Bacteria</taxon>
        <taxon>Bacteria division WOR-3</taxon>
    </lineage>
</organism>
<gene>
    <name evidence="7" type="ORF">A2Y85_05080</name>
</gene>
<dbReference type="InterPro" id="IPR013249">
    <property type="entry name" value="RNA_pol_sigma70_r4_t2"/>
</dbReference>
<feature type="domain" description="RNA polymerase sigma-70 region 2" evidence="5">
    <location>
        <begin position="24"/>
        <end position="90"/>
    </location>
</feature>
<dbReference type="Pfam" id="PF04542">
    <property type="entry name" value="Sigma70_r2"/>
    <property type="match status" value="1"/>
</dbReference>
<dbReference type="EMBL" id="MEUM01000118">
    <property type="protein sequence ID" value="OGC41180.1"/>
    <property type="molecule type" value="Genomic_DNA"/>
</dbReference>
<keyword evidence="2" id="KW-0805">Transcription regulation</keyword>
<comment type="caution">
    <text evidence="7">The sequence shown here is derived from an EMBL/GenBank/DDBJ whole genome shotgun (WGS) entry which is preliminary data.</text>
</comment>
<dbReference type="InterPro" id="IPR013324">
    <property type="entry name" value="RNA_pol_sigma_r3/r4-like"/>
</dbReference>
<reference evidence="7 8" key="1">
    <citation type="journal article" date="2016" name="Nat. Commun.">
        <title>Thousands of microbial genomes shed light on interconnected biogeochemical processes in an aquifer system.</title>
        <authorList>
            <person name="Anantharaman K."/>
            <person name="Brown C.T."/>
            <person name="Hug L.A."/>
            <person name="Sharon I."/>
            <person name="Castelle C.J."/>
            <person name="Probst A.J."/>
            <person name="Thomas B.C."/>
            <person name="Singh A."/>
            <person name="Wilkins M.J."/>
            <person name="Karaoz U."/>
            <person name="Brodie E.L."/>
            <person name="Williams K.H."/>
            <person name="Hubbard S.S."/>
            <person name="Banfield J.F."/>
        </authorList>
    </citation>
    <scope>NUCLEOTIDE SEQUENCE [LARGE SCALE GENOMIC DNA]</scope>
</reference>
<dbReference type="GO" id="GO:0006352">
    <property type="term" value="P:DNA-templated transcription initiation"/>
    <property type="evidence" value="ECO:0007669"/>
    <property type="project" value="InterPro"/>
</dbReference>
<dbReference type="PANTHER" id="PTHR43133:SF51">
    <property type="entry name" value="RNA POLYMERASE SIGMA FACTOR"/>
    <property type="match status" value="1"/>
</dbReference>
<evidence type="ECO:0000256" key="1">
    <source>
        <dbReference type="ARBA" id="ARBA00010641"/>
    </source>
</evidence>
<keyword evidence="4" id="KW-0804">Transcription</keyword>
<feature type="domain" description="RNA polymerase sigma factor 70 region 4 type 2" evidence="6">
    <location>
        <begin position="117"/>
        <end position="169"/>
    </location>
</feature>
<proteinExistence type="inferred from homology"/>
<evidence type="ECO:0000313" key="7">
    <source>
        <dbReference type="EMBL" id="OGC41180.1"/>
    </source>
</evidence>
<sequence>MKGDDDVILVHDIKQGDEQAFNRLFDKYRVPVYSICYRFIRNEADAREITQDVFIKIYRNISKYNERAKFFTWLYRIAVNTCISYKRRQKSHIPYHESIGEQHVDPESLHDKIIARKIIDEALMKLPDRQRTALILRHFEGHTFKEIGEAMGITTGAAKANHYQAILKLRDYLKGLI</sequence>
<evidence type="ECO:0000259" key="5">
    <source>
        <dbReference type="Pfam" id="PF04542"/>
    </source>
</evidence>
<name>A0A1F4U8K5_UNCW3</name>
<protein>
    <recommendedName>
        <fullName evidence="9">RNA polymerase sigma factor</fullName>
    </recommendedName>
</protein>
<dbReference type="Pfam" id="PF08281">
    <property type="entry name" value="Sigma70_r4_2"/>
    <property type="match status" value="1"/>
</dbReference>